<dbReference type="Proteomes" id="UP000256310">
    <property type="component" value="Unassembled WGS sequence"/>
</dbReference>
<gene>
    <name evidence="1" type="ORF">DFR46_2020</name>
</gene>
<keyword evidence="2" id="KW-1185">Reference proteome</keyword>
<dbReference type="RefSeq" id="WP_116236324.1">
    <property type="nucleotide sequence ID" value="NZ_QRDP01000004.1"/>
</dbReference>
<dbReference type="InterPro" id="IPR018673">
    <property type="entry name" value="DUF2141"/>
</dbReference>
<reference evidence="1 2" key="1">
    <citation type="submission" date="2018-07" db="EMBL/GenBank/DDBJ databases">
        <title>Genomic Encyclopedia of Type Strains, Phase IV (KMG-IV): sequencing the most valuable type-strain genomes for metagenomic binning, comparative biology and taxonomic classification.</title>
        <authorList>
            <person name="Goeker M."/>
        </authorList>
    </citation>
    <scope>NUCLEOTIDE SEQUENCE [LARGE SCALE GENOMIC DNA]</scope>
    <source>
        <strain evidence="1 2">DSM 26725</strain>
    </source>
</reference>
<protein>
    <submittedName>
        <fullName evidence="1">Uncharacterized protein (DUF2141 family)</fullName>
    </submittedName>
</protein>
<dbReference type="Pfam" id="PF09912">
    <property type="entry name" value="DUF2141"/>
    <property type="match status" value="1"/>
</dbReference>
<sequence length="142" mass="15638">MAKAGAAAAAFLLLAGVSPSGELEVNVEELRSDRGLLHVCVTRDERHFPDCAGDPAATKESFRVRDTRSVHFANLPSGQYAIAILHDENSNNQLDRFAGIPREGIGFSRNPRFSFGPPRFSSARFSLGNRGEVQSIRMRYFL</sequence>
<dbReference type="OrthoDB" id="9788332at2"/>
<comment type="caution">
    <text evidence="1">The sequence shown here is derived from an EMBL/GenBank/DDBJ whole genome shotgun (WGS) entry which is preliminary data.</text>
</comment>
<evidence type="ECO:0000313" key="1">
    <source>
        <dbReference type="EMBL" id="RED16986.1"/>
    </source>
</evidence>
<name>A0A3D9FIR9_9SPHN</name>
<dbReference type="AlphaFoldDB" id="A0A3D9FIR9"/>
<organism evidence="1 2">
    <name type="scientific">Parasphingopyxis lamellibrachiae</name>
    <dbReference type="NCBI Taxonomy" id="680125"/>
    <lineage>
        <taxon>Bacteria</taxon>
        <taxon>Pseudomonadati</taxon>
        <taxon>Pseudomonadota</taxon>
        <taxon>Alphaproteobacteria</taxon>
        <taxon>Sphingomonadales</taxon>
        <taxon>Sphingomonadaceae</taxon>
        <taxon>Parasphingopyxis</taxon>
    </lineage>
</organism>
<evidence type="ECO:0000313" key="2">
    <source>
        <dbReference type="Proteomes" id="UP000256310"/>
    </source>
</evidence>
<dbReference type="EMBL" id="QRDP01000004">
    <property type="protein sequence ID" value="RED16986.1"/>
    <property type="molecule type" value="Genomic_DNA"/>
</dbReference>
<accession>A0A3D9FIR9</accession>
<proteinExistence type="predicted"/>